<dbReference type="EC" id="4.1.2.25" evidence="6"/>
<dbReference type="InterPro" id="IPR043133">
    <property type="entry name" value="GTP-CH-I_C/QueF"/>
</dbReference>
<evidence type="ECO:0000259" key="7">
    <source>
        <dbReference type="SMART" id="SM00905"/>
    </source>
</evidence>
<dbReference type="SUPFAM" id="SSF55620">
    <property type="entry name" value="Tetrahydrobiopterin biosynthesis enzymes-like"/>
    <property type="match status" value="1"/>
</dbReference>
<dbReference type="Gene3D" id="3.30.1130.10">
    <property type="match status" value="1"/>
</dbReference>
<gene>
    <name evidence="8" type="primary">folB</name>
    <name evidence="8" type="ORF">RIF23_16620</name>
</gene>
<comment type="caution">
    <text evidence="8">The sequence shown here is derived from an EMBL/GenBank/DDBJ whole genome shotgun (WGS) entry which is preliminary data.</text>
</comment>
<dbReference type="SMART" id="SM00905">
    <property type="entry name" value="FolB"/>
    <property type="match status" value="1"/>
</dbReference>
<dbReference type="Pfam" id="PF02152">
    <property type="entry name" value="FolB"/>
    <property type="match status" value="1"/>
</dbReference>
<evidence type="ECO:0000256" key="6">
    <source>
        <dbReference type="RuleBase" id="RU362079"/>
    </source>
</evidence>
<comment type="pathway">
    <text evidence="2 6">Cofactor biosynthesis; tetrahydrofolate biosynthesis; 2-amino-4-hydroxy-6-hydroxymethyl-7,8-dihydropteridine diphosphate from 7,8-dihydroneopterin triphosphate: step 3/4.</text>
</comment>
<comment type="similarity">
    <text evidence="3 6">Belongs to the DHNA family.</text>
</comment>
<dbReference type="NCBIfam" id="TIGR00525">
    <property type="entry name" value="folB"/>
    <property type="match status" value="1"/>
</dbReference>
<evidence type="ECO:0000256" key="5">
    <source>
        <dbReference type="ARBA" id="ARBA00023239"/>
    </source>
</evidence>
<dbReference type="Proteomes" id="UP001250214">
    <property type="component" value="Unassembled WGS sequence"/>
</dbReference>
<dbReference type="GO" id="GO:0004150">
    <property type="term" value="F:dihydroneopterin aldolase activity"/>
    <property type="evidence" value="ECO:0007669"/>
    <property type="project" value="UniProtKB-EC"/>
</dbReference>
<dbReference type="CDD" id="cd00534">
    <property type="entry name" value="DHNA_DHNTPE"/>
    <property type="match status" value="1"/>
</dbReference>
<keyword evidence="9" id="KW-1185">Reference proteome</keyword>
<dbReference type="InterPro" id="IPR006157">
    <property type="entry name" value="FolB_dom"/>
</dbReference>
<organism evidence="8 9">
    <name type="scientific">Lipingzhangella rawalii</name>
    <dbReference type="NCBI Taxonomy" id="2055835"/>
    <lineage>
        <taxon>Bacteria</taxon>
        <taxon>Bacillati</taxon>
        <taxon>Actinomycetota</taxon>
        <taxon>Actinomycetes</taxon>
        <taxon>Streptosporangiales</taxon>
        <taxon>Nocardiopsidaceae</taxon>
        <taxon>Lipingzhangella</taxon>
    </lineage>
</organism>
<feature type="domain" description="Dihydroneopterin aldolase/epimerase" evidence="7">
    <location>
        <begin position="19"/>
        <end position="132"/>
    </location>
</feature>
<keyword evidence="4 6" id="KW-0289">Folate biosynthesis</keyword>
<comment type="catalytic activity">
    <reaction evidence="1 6">
        <text>7,8-dihydroneopterin = 6-hydroxymethyl-7,8-dihydropterin + glycolaldehyde</text>
        <dbReference type="Rhea" id="RHEA:10540"/>
        <dbReference type="ChEBI" id="CHEBI:17001"/>
        <dbReference type="ChEBI" id="CHEBI:17071"/>
        <dbReference type="ChEBI" id="CHEBI:44841"/>
        <dbReference type="EC" id="4.1.2.25"/>
    </reaction>
</comment>
<comment type="function">
    <text evidence="6">Catalyzes the conversion of 7,8-dihydroneopterin to 6-hydroxymethyl-7,8-dihydropterin.</text>
</comment>
<protein>
    <recommendedName>
        <fullName evidence="6">7,8-dihydroneopterin aldolase</fullName>
        <ecNumber evidence="6">4.1.2.25</ecNumber>
    </recommendedName>
</protein>
<evidence type="ECO:0000256" key="1">
    <source>
        <dbReference type="ARBA" id="ARBA00001353"/>
    </source>
</evidence>
<accession>A0ABU2H9F2</accession>
<dbReference type="PANTHER" id="PTHR42844:SF1">
    <property type="entry name" value="DIHYDRONEOPTERIN ALDOLASE 1-RELATED"/>
    <property type="match status" value="1"/>
</dbReference>
<evidence type="ECO:0000256" key="4">
    <source>
        <dbReference type="ARBA" id="ARBA00022909"/>
    </source>
</evidence>
<dbReference type="InterPro" id="IPR006156">
    <property type="entry name" value="Dihydroneopterin_aldolase"/>
</dbReference>
<evidence type="ECO:0000313" key="9">
    <source>
        <dbReference type="Proteomes" id="UP001250214"/>
    </source>
</evidence>
<dbReference type="EMBL" id="JAVLVT010000008">
    <property type="protein sequence ID" value="MDS1271918.1"/>
    <property type="molecule type" value="Genomic_DNA"/>
</dbReference>
<keyword evidence="5 6" id="KW-0456">Lyase</keyword>
<dbReference type="RefSeq" id="WP_310913474.1">
    <property type="nucleotide sequence ID" value="NZ_JAVLVT010000008.1"/>
</dbReference>
<dbReference type="PANTHER" id="PTHR42844">
    <property type="entry name" value="DIHYDRONEOPTERIN ALDOLASE 1-RELATED"/>
    <property type="match status" value="1"/>
</dbReference>
<reference evidence="9" key="1">
    <citation type="submission" date="2023-07" db="EMBL/GenBank/DDBJ databases">
        <title>Novel species in the genus Lipingzhangella isolated from Sambhar Salt Lake.</title>
        <authorList>
            <person name="Jiya N."/>
            <person name="Kajale S."/>
            <person name="Sharma A."/>
        </authorList>
    </citation>
    <scope>NUCLEOTIDE SEQUENCE [LARGE SCALE GENOMIC DNA]</scope>
    <source>
        <strain evidence="9">LS1_29</strain>
    </source>
</reference>
<name>A0ABU2H9F2_9ACTN</name>
<sequence>MTGVYAAGRGTAAAELDRIALRGLRARGWHGVYAEERREGQEFVVDVVLGLDTAPAAANDELAHTVHYGELSQRLLGVVSGEPVQLIETLAERIARTCLAEPLVREVEVTVHKPEAPIPEVTFEDVSVTIRRPRFAP</sequence>
<proteinExistence type="inferred from homology"/>
<evidence type="ECO:0000256" key="3">
    <source>
        <dbReference type="ARBA" id="ARBA00005708"/>
    </source>
</evidence>
<dbReference type="NCBIfam" id="TIGR00526">
    <property type="entry name" value="folB_dom"/>
    <property type="match status" value="1"/>
</dbReference>
<evidence type="ECO:0000313" key="8">
    <source>
        <dbReference type="EMBL" id="MDS1271918.1"/>
    </source>
</evidence>
<evidence type="ECO:0000256" key="2">
    <source>
        <dbReference type="ARBA" id="ARBA00005013"/>
    </source>
</evidence>